<evidence type="ECO:0008006" key="8">
    <source>
        <dbReference type="Google" id="ProtNLM"/>
    </source>
</evidence>
<evidence type="ECO:0000256" key="1">
    <source>
        <dbReference type="ARBA" id="ARBA00022692"/>
    </source>
</evidence>
<dbReference type="PANTHER" id="PTHR28263:SF1">
    <property type="entry name" value="GOLGI TO ER TRAFFIC PROTEIN 2"/>
    <property type="match status" value="1"/>
</dbReference>
<evidence type="ECO:0000256" key="4">
    <source>
        <dbReference type="SAM" id="MobiDB-lite"/>
    </source>
</evidence>
<dbReference type="Proteomes" id="UP000053342">
    <property type="component" value="Unassembled WGS sequence"/>
</dbReference>
<gene>
    <name evidence="6" type="ORF">PV06_03082</name>
</gene>
<reference evidence="6 7" key="1">
    <citation type="submission" date="2015-01" db="EMBL/GenBank/DDBJ databases">
        <title>The Genome Sequence of Exophiala oligosperma CBS72588.</title>
        <authorList>
            <consortium name="The Broad Institute Genomics Platform"/>
            <person name="Cuomo C."/>
            <person name="de Hoog S."/>
            <person name="Gorbushina A."/>
            <person name="Stielow B."/>
            <person name="Teixiera M."/>
            <person name="Abouelleil A."/>
            <person name="Chapman S.B."/>
            <person name="Priest M."/>
            <person name="Young S.K."/>
            <person name="Wortman J."/>
            <person name="Nusbaum C."/>
            <person name="Birren B."/>
        </authorList>
    </citation>
    <scope>NUCLEOTIDE SEQUENCE [LARGE SCALE GENOMIC DNA]</scope>
    <source>
        <strain evidence="6 7">CBS 72588</strain>
    </source>
</reference>
<dbReference type="OrthoDB" id="5393181at2759"/>
<name>A0A0D2AXS7_9EURO</name>
<dbReference type="RefSeq" id="XP_016264842.1">
    <property type="nucleotide sequence ID" value="XM_016403837.1"/>
</dbReference>
<dbReference type="VEuPathDB" id="FungiDB:PV06_03082"/>
<evidence type="ECO:0000256" key="2">
    <source>
        <dbReference type="ARBA" id="ARBA00022989"/>
    </source>
</evidence>
<protein>
    <recommendedName>
        <fullName evidence="8">GET complex, subunit GET2</fullName>
    </recommendedName>
</protein>
<keyword evidence="2 5" id="KW-1133">Transmembrane helix</keyword>
<evidence type="ECO:0000256" key="3">
    <source>
        <dbReference type="ARBA" id="ARBA00023136"/>
    </source>
</evidence>
<dbReference type="InterPro" id="IPR028143">
    <property type="entry name" value="Get2/sif1"/>
</dbReference>
<dbReference type="STRING" id="215243.A0A0D2AXS7"/>
<dbReference type="GO" id="GO:0006890">
    <property type="term" value="P:retrograde vesicle-mediated transport, Golgi to endoplasmic reticulum"/>
    <property type="evidence" value="ECO:0007669"/>
    <property type="project" value="TreeGrafter"/>
</dbReference>
<feature type="transmembrane region" description="Helical" evidence="5">
    <location>
        <begin position="185"/>
        <end position="205"/>
    </location>
</feature>
<accession>A0A0D2AXS7</accession>
<evidence type="ECO:0000256" key="5">
    <source>
        <dbReference type="SAM" id="Phobius"/>
    </source>
</evidence>
<sequence length="280" mass="30445">MADTEETPAQRQARIRRQKREAKITGSGTERLDKITRLSGRTPESMRHESPAMTPRSSTPSELPSPPNTLQDPSVNATPEQIRAQEEFLKAMLRQPMPQEGQAQQQPQAQEEDPMLKMLQAMMGGADGVSDPNAPGGGMGGIPGMSPDDISKMTGLPSFLTSMFMGSQKAPPTQAEMRATRLWKIVHVVFAIFAGLYLVFCINTATETFGENPPAPATFQNPFIVFATGELLVQGSRVLTSGHSDKSGIGLWIQMLREFVGDGAIVVFMLGIASWWKGSI</sequence>
<evidence type="ECO:0000313" key="6">
    <source>
        <dbReference type="EMBL" id="KIW44626.1"/>
    </source>
</evidence>
<evidence type="ECO:0000313" key="7">
    <source>
        <dbReference type="Proteomes" id="UP000053342"/>
    </source>
</evidence>
<proteinExistence type="predicted"/>
<keyword evidence="3 5" id="KW-0472">Membrane</keyword>
<dbReference type="HOGENOM" id="CLU_1019410_0_0_1"/>
<organism evidence="6 7">
    <name type="scientific">Exophiala oligosperma</name>
    <dbReference type="NCBI Taxonomy" id="215243"/>
    <lineage>
        <taxon>Eukaryota</taxon>
        <taxon>Fungi</taxon>
        <taxon>Dikarya</taxon>
        <taxon>Ascomycota</taxon>
        <taxon>Pezizomycotina</taxon>
        <taxon>Eurotiomycetes</taxon>
        <taxon>Chaetothyriomycetidae</taxon>
        <taxon>Chaetothyriales</taxon>
        <taxon>Herpotrichiellaceae</taxon>
        <taxon>Exophiala</taxon>
    </lineage>
</organism>
<dbReference type="PANTHER" id="PTHR28263">
    <property type="entry name" value="GOLGI TO ER TRAFFIC PROTEIN 2"/>
    <property type="match status" value="1"/>
</dbReference>
<keyword evidence="7" id="KW-1185">Reference proteome</keyword>
<keyword evidence="1 5" id="KW-0812">Transmembrane</keyword>
<dbReference type="EMBL" id="KN847334">
    <property type="protein sequence ID" value="KIW44626.1"/>
    <property type="molecule type" value="Genomic_DNA"/>
</dbReference>
<dbReference type="Pfam" id="PF08690">
    <property type="entry name" value="GET2"/>
    <property type="match status" value="1"/>
</dbReference>
<feature type="compositionally biased region" description="Polar residues" evidence="4">
    <location>
        <begin position="55"/>
        <end position="77"/>
    </location>
</feature>
<dbReference type="GeneID" id="27355156"/>
<feature type="transmembrane region" description="Helical" evidence="5">
    <location>
        <begin position="259"/>
        <end position="276"/>
    </location>
</feature>
<dbReference type="AlphaFoldDB" id="A0A0D2AXS7"/>
<feature type="region of interest" description="Disordered" evidence="4">
    <location>
        <begin position="1"/>
        <end position="77"/>
    </location>
</feature>